<feature type="transmembrane region" description="Helical" evidence="2">
    <location>
        <begin position="387"/>
        <end position="409"/>
    </location>
</feature>
<feature type="transmembrane region" description="Helical" evidence="2">
    <location>
        <begin position="416"/>
        <end position="439"/>
    </location>
</feature>
<dbReference type="Pfam" id="PF24983">
    <property type="entry name" value="DUF7774"/>
    <property type="match status" value="1"/>
</dbReference>
<dbReference type="PANTHER" id="PTHR38630:SF1">
    <property type="entry name" value="DEK_C DOMAIN-CONTAINING PROTEIN-RELATED"/>
    <property type="match status" value="1"/>
</dbReference>
<feature type="region of interest" description="Disordered" evidence="1">
    <location>
        <begin position="19"/>
        <end position="65"/>
    </location>
</feature>
<evidence type="ECO:0000256" key="1">
    <source>
        <dbReference type="SAM" id="MobiDB-lite"/>
    </source>
</evidence>
<feature type="compositionally biased region" description="Basic residues" evidence="1">
    <location>
        <begin position="30"/>
        <end position="39"/>
    </location>
</feature>
<keyword evidence="5" id="KW-1185">Reference proteome</keyword>
<keyword evidence="2" id="KW-0812">Transmembrane</keyword>
<evidence type="ECO:0000313" key="5">
    <source>
        <dbReference type="Proteomes" id="UP000268014"/>
    </source>
</evidence>
<gene>
    <name evidence="4" type="ORF">HPLM_LOCUS6561</name>
</gene>
<dbReference type="AlphaFoldDB" id="A0A158QLI9"/>
<proteinExistence type="predicted"/>
<protein>
    <submittedName>
        <fullName evidence="6">Transmembrane protein</fullName>
    </submittedName>
</protein>
<evidence type="ECO:0000259" key="3">
    <source>
        <dbReference type="Pfam" id="PF24983"/>
    </source>
</evidence>
<organism evidence="6">
    <name type="scientific">Haemonchus placei</name>
    <name type="common">Barber's pole worm</name>
    <dbReference type="NCBI Taxonomy" id="6290"/>
    <lineage>
        <taxon>Eukaryota</taxon>
        <taxon>Metazoa</taxon>
        <taxon>Ecdysozoa</taxon>
        <taxon>Nematoda</taxon>
        <taxon>Chromadorea</taxon>
        <taxon>Rhabditida</taxon>
        <taxon>Rhabditina</taxon>
        <taxon>Rhabditomorpha</taxon>
        <taxon>Strongyloidea</taxon>
        <taxon>Trichostrongylidae</taxon>
        <taxon>Haemonchus</taxon>
    </lineage>
</organism>
<name>A0A158QLI9_HAEPC</name>
<evidence type="ECO:0000313" key="6">
    <source>
        <dbReference type="WBParaSite" id="HPLM_0000656901-mRNA-1"/>
    </source>
</evidence>
<evidence type="ECO:0000256" key="2">
    <source>
        <dbReference type="SAM" id="Phobius"/>
    </source>
</evidence>
<reference evidence="4 5" key="2">
    <citation type="submission" date="2018-11" db="EMBL/GenBank/DDBJ databases">
        <authorList>
            <consortium name="Pathogen Informatics"/>
        </authorList>
    </citation>
    <scope>NUCLEOTIDE SEQUENCE [LARGE SCALE GENOMIC DNA]</scope>
    <source>
        <strain evidence="4 5">MHpl1</strain>
    </source>
</reference>
<feature type="region of interest" description="Disordered" evidence="1">
    <location>
        <begin position="83"/>
        <end position="149"/>
    </location>
</feature>
<feature type="compositionally biased region" description="Basic and acidic residues" evidence="1">
    <location>
        <begin position="104"/>
        <end position="145"/>
    </location>
</feature>
<dbReference type="InterPro" id="IPR056676">
    <property type="entry name" value="DUF7774"/>
</dbReference>
<sequence>MKETIAQIEKIDPKELEEFEQVSRVQPARTRLRTRRGLRWKSSEEKNTTEEELASPTPPSSPPPYLTLTLAFIVITPKTPTITDEEREEFENVAQPRPARAHMRTRELRWKDVSREDQTEKSDTEAPSKQEQRSKQGRENDTKTEKKLRKAKETIAALRVKLEKRDKKIAFLRTLLMEQDAELKKLDPGRSSRIPTDYDYDDLLPESQKKLAEGVLETFKKNQLLEKSLSTEENEVLTKYFATPDLPPTKEVVTLIDKAISHALDVLEEPNNDELRAFLKDRHNAKLAILDVMLARHDLMPDIWDEKARKMASKGVMLTFSQEDLKSQARRLQARFARILFHTRHLRISIACLLLSFWLLWLIALSELLFSYPIWPVNTCLDSTECSALSFIVGVHGIALLVGTVGWICSSPTLSTVLVVPPLCFGGGMTGVVVSLWVAELEEPNKSYFTTPEFICFLCLWMFIVYAVIIIARYCRYLKALGLIRSRNRFNVDVFKERLFGTPPLKEFSRMEFPRCSTLSDSIPDDIFGDYEPDSELT</sequence>
<feature type="transmembrane region" description="Helical" evidence="2">
    <location>
        <begin position="348"/>
        <end position="375"/>
    </location>
</feature>
<dbReference type="WBParaSite" id="HPLM_0000656901-mRNA-1">
    <property type="protein sequence ID" value="HPLM_0000656901-mRNA-1"/>
    <property type="gene ID" value="HPLM_0000656901"/>
</dbReference>
<reference evidence="6" key="1">
    <citation type="submission" date="2016-04" db="UniProtKB">
        <authorList>
            <consortium name="WormBaseParasite"/>
        </authorList>
    </citation>
    <scope>IDENTIFICATION</scope>
</reference>
<accession>A0A158QLI9</accession>
<feature type="domain" description="DUF7774" evidence="3">
    <location>
        <begin position="206"/>
        <end position="293"/>
    </location>
</feature>
<evidence type="ECO:0000313" key="4">
    <source>
        <dbReference type="EMBL" id="VDO29379.1"/>
    </source>
</evidence>
<dbReference type="EMBL" id="UZAF01016512">
    <property type="protein sequence ID" value="VDO29379.1"/>
    <property type="molecule type" value="Genomic_DNA"/>
</dbReference>
<dbReference type="OrthoDB" id="5873354at2759"/>
<keyword evidence="2" id="KW-1133">Transmembrane helix</keyword>
<dbReference type="PANTHER" id="PTHR38630">
    <property type="entry name" value="PROTEIN CBG12780"/>
    <property type="match status" value="1"/>
</dbReference>
<feature type="compositionally biased region" description="Pro residues" evidence="1">
    <location>
        <begin position="56"/>
        <end position="65"/>
    </location>
</feature>
<keyword evidence="2" id="KW-0472">Membrane</keyword>
<dbReference type="Proteomes" id="UP000268014">
    <property type="component" value="Unassembled WGS sequence"/>
</dbReference>
<feature type="transmembrane region" description="Helical" evidence="2">
    <location>
        <begin position="451"/>
        <end position="475"/>
    </location>
</feature>